<accession>A0A2N6KJP4</accession>
<comment type="caution">
    <text evidence="2">The sequence shown here is derived from an EMBL/GenBank/DDBJ whole genome shotgun (WGS) entry which is preliminary data.</text>
</comment>
<dbReference type="Proteomes" id="UP000235025">
    <property type="component" value="Unassembled WGS sequence"/>
</dbReference>
<reference evidence="2 3" key="1">
    <citation type="submission" date="2017-07" db="EMBL/GenBank/DDBJ databases">
        <title>Genomes of Fischerella (Mastigocladus) sp. strains.</title>
        <authorList>
            <person name="Miller S.R."/>
        </authorList>
    </citation>
    <scope>NUCLEOTIDE SEQUENCE [LARGE SCALE GENOMIC DNA]</scope>
    <source>
        <strain evidence="2 3">CCMEE 5268</strain>
    </source>
</reference>
<sequence length="421" mass="48567">MRETTPAAMPPCFDRWCKRFDDLFKTKAQKREFRHYLGGLLGESERKNLSQMADNAVGVTYHRLHHFLTEAPWSSSKINERRLHIMNKCSQTRISRGFSLIIDDSGHRKSGNFTSGVGRQYIGEIGKTDNGIVVVTTHLYDGRKSLPLDIELYQHADSLPEGKQDPEFEKKTELAIKLIDQSRARGYQPGIVIIDAGYGNNTSFLLELEKRQLKYLGGLAKNRKVTISTEGDEKQTIRLDELAQSFSPEDFKEIQLSLDKPKTLWVVTKEVEISRLGGKRSIAIVMNASTFSESTDIDYFITNVSSSIVTPEWIVNTYSQRNWVEVFYREAKGWLGLREYQVRDQRSLLRHFILVFCAYTFILWHQRTGGLRRRWANKSLDTFTDALAAFRTAMSFRFFDWLTLHRDVFAAYKASLGFIWA</sequence>
<evidence type="ECO:0000259" key="1">
    <source>
        <dbReference type="Pfam" id="PF13546"/>
    </source>
</evidence>
<evidence type="ECO:0000313" key="3">
    <source>
        <dbReference type="Proteomes" id="UP000235025"/>
    </source>
</evidence>
<dbReference type="Pfam" id="PF13546">
    <property type="entry name" value="DDE_5"/>
    <property type="match status" value="1"/>
</dbReference>
<dbReference type="PANTHER" id="PTHR33627:SF1">
    <property type="entry name" value="TRANSPOSASE"/>
    <property type="match status" value="1"/>
</dbReference>
<protein>
    <submittedName>
        <fullName evidence="2">IS701 family transposase</fullName>
    </submittedName>
</protein>
<evidence type="ECO:0000313" key="2">
    <source>
        <dbReference type="EMBL" id="PLZ99849.1"/>
    </source>
</evidence>
<gene>
    <name evidence="2" type="ORF">CEN50_05635</name>
</gene>
<feature type="domain" description="Transposase IS701-like DDE" evidence="1">
    <location>
        <begin position="20"/>
        <end position="227"/>
    </location>
</feature>
<dbReference type="PANTHER" id="PTHR33627">
    <property type="entry name" value="TRANSPOSASE"/>
    <property type="match status" value="1"/>
</dbReference>
<dbReference type="NCBIfam" id="NF033540">
    <property type="entry name" value="transpos_IS701"/>
    <property type="match status" value="1"/>
</dbReference>
<dbReference type="InterPro" id="IPR012337">
    <property type="entry name" value="RNaseH-like_sf"/>
</dbReference>
<proteinExistence type="predicted"/>
<dbReference type="InterPro" id="IPR038721">
    <property type="entry name" value="IS701-like_DDE_dom"/>
</dbReference>
<dbReference type="InterPro" id="IPR039365">
    <property type="entry name" value="IS701-like"/>
</dbReference>
<dbReference type="AlphaFoldDB" id="A0A2N6KJP4"/>
<dbReference type="SUPFAM" id="SSF53098">
    <property type="entry name" value="Ribonuclease H-like"/>
    <property type="match status" value="1"/>
</dbReference>
<dbReference type="RefSeq" id="WP_102171814.1">
    <property type="nucleotide sequence ID" value="NZ_NMQA01000057.1"/>
</dbReference>
<organism evidence="2 3">
    <name type="scientific">Fischerella thermalis CCMEE 5268</name>
    <dbReference type="NCBI Taxonomy" id="2019662"/>
    <lineage>
        <taxon>Bacteria</taxon>
        <taxon>Bacillati</taxon>
        <taxon>Cyanobacteriota</taxon>
        <taxon>Cyanophyceae</taxon>
        <taxon>Nostocales</taxon>
        <taxon>Hapalosiphonaceae</taxon>
        <taxon>Fischerella</taxon>
    </lineage>
</organism>
<name>A0A2N6KJP4_9CYAN</name>
<dbReference type="EMBL" id="NMQA01000057">
    <property type="protein sequence ID" value="PLZ99849.1"/>
    <property type="molecule type" value="Genomic_DNA"/>
</dbReference>